<dbReference type="PROSITE" id="PS51143">
    <property type="entry name" value="MT_A70"/>
    <property type="match status" value="1"/>
</dbReference>
<comment type="caution">
    <text evidence="2">The sequence shown here is derived from an EMBL/GenBank/DDBJ whole genome shotgun (WGS) entry which is preliminary data.</text>
</comment>
<dbReference type="InterPro" id="IPR007757">
    <property type="entry name" value="MT-A70-like"/>
</dbReference>
<dbReference type="Proteomes" id="UP001152888">
    <property type="component" value="Unassembled WGS sequence"/>
</dbReference>
<dbReference type="PANTHER" id="PTHR12829">
    <property type="entry name" value="N6-ADENOSINE-METHYLTRANSFERASE"/>
    <property type="match status" value="1"/>
</dbReference>
<name>A0A9P0PG47_ACAOB</name>
<dbReference type="PANTHER" id="PTHR12829:SF4">
    <property type="entry name" value="N(6)-ADENINE-SPECIFIC METHYLTRANSFERASE METTL4"/>
    <property type="match status" value="1"/>
</dbReference>
<dbReference type="GO" id="GO:0003676">
    <property type="term" value="F:nucleic acid binding"/>
    <property type="evidence" value="ECO:0007669"/>
    <property type="project" value="InterPro"/>
</dbReference>
<gene>
    <name evidence="2" type="ORF">ACAOBT_LOCUS14867</name>
</gene>
<evidence type="ECO:0008006" key="4">
    <source>
        <dbReference type="Google" id="ProtNLM"/>
    </source>
</evidence>
<accession>A0A9P0PG47</accession>
<evidence type="ECO:0000313" key="2">
    <source>
        <dbReference type="EMBL" id="CAH1982166.1"/>
    </source>
</evidence>
<dbReference type="SUPFAM" id="SSF53335">
    <property type="entry name" value="S-adenosyl-L-methionine-dependent methyltransferases"/>
    <property type="match status" value="1"/>
</dbReference>
<evidence type="ECO:0000313" key="3">
    <source>
        <dbReference type="Proteomes" id="UP001152888"/>
    </source>
</evidence>
<dbReference type="GO" id="GO:0008168">
    <property type="term" value="F:methyltransferase activity"/>
    <property type="evidence" value="ECO:0007669"/>
    <property type="project" value="InterPro"/>
</dbReference>
<reference evidence="2" key="1">
    <citation type="submission" date="2022-03" db="EMBL/GenBank/DDBJ databases">
        <authorList>
            <person name="Sayadi A."/>
        </authorList>
    </citation>
    <scope>NUCLEOTIDE SEQUENCE</scope>
</reference>
<dbReference type="OrthoDB" id="61116at2759"/>
<dbReference type="Gene3D" id="3.40.50.150">
    <property type="entry name" value="Vaccinia Virus protein VP39"/>
    <property type="match status" value="1"/>
</dbReference>
<dbReference type="EMBL" id="CAKOFQ010006917">
    <property type="protein sequence ID" value="CAH1982166.1"/>
    <property type="molecule type" value="Genomic_DNA"/>
</dbReference>
<dbReference type="AlphaFoldDB" id="A0A9P0PG47"/>
<dbReference type="Pfam" id="PF05063">
    <property type="entry name" value="MT-A70"/>
    <property type="match status" value="1"/>
</dbReference>
<protein>
    <recommendedName>
        <fullName evidence="4">Methyltransferase-like protein 4</fullName>
    </recommendedName>
</protein>
<proteinExistence type="inferred from homology"/>
<dbReference type="GO" id="GO:0005634">
    <property type="term" value="C:nucleus"/>
    <property type="evidence" value="ECO:0007669"/>
    <property type="project" value="TreeGrafter"/>
</dbReference>
<dbReference type="InterPro" id="IPR029063">
    <property type="entry name" value="SAM-dependent_MTases_sf"/>
</dbReference>
<dbReference type="PROSITE" id="PS00092">
    <property type="entry name" value="N6_MTASE"/>
    <property type="match status" value="1"/>
</dbReference>
<keyword evidence="3" id="KW-1185">Reference proteome</keyword>
<dbReference type="GO" id="GO:0032259">
    <property type="term" value="P:methylation"/>
    <property type="evidence" value="ECO:0007669"/>
    <property type="project" value="InterPro"/>
</dbReference>
<organism evidence="2 3">
    <name type="scientific">Acanthoscelides obtectus</name>
    <name type="common">Bean weevil</name>
    <name type="synonym">Bruchus obtectus</name>
    <dbReference type="NCBI Taxonomy" id="200917"/>
    <lineage>
        <taxon>Eukaryota</taxon>
        <taxon>Metazoa</taxon>
        <taxon>Ecdysozoa</taxon>
        <taxon>Arthropoda</taxon>
        <taxon>Hexapoda</taxon>
        <taxon>Insecta</taxon>
        <taxon>Pterygota</taxon>
        <taxon>Neoptera</taxon>
        <taxon>Endopterygota</taxon>
        <taxon>Coleoptera</taxon>
        <taxon>Polyphaga</taxon>
        <taxon>Cucujiformia</taxon>
        <taxon>Chrysomeloidea</taxon>
        <taxon>Chrysomelidae</taxon>
        <taxon>Bruchinae</taxon>
        <taxon>Bruchini</taxon>
        <taxon>Acanthoscelides</taxon>
    </lineage>
</organism>
<dbReference type="InterPro" id="IPR002052">
    <property type="entry name" value="DNA_methylase_N6_adenine_CS"/>
</dbReference>
<evidence type="ECO:0000256" key="1">
    <source>
        <dbReference type="PROSITE-ProRule" id="PRU00489"/>
    </source>
</evidence>
<sequence>MSILYEDEDTFVISHKKYIDSVYKDIGYQIQPDLFNIQVPYKLPKKQTTANSTSSKGFGVLHDEVRFLEEKYAKLKEKSVLNMFCNESKGQSNGEAIKFLKSLHIHKSWLQNTVKNAFGANMAPAMVKTIDGENFLFPKNTKFYSKDISEIHEHLNTKYNLVLLDPPWWNKFIRRKRKVTGDGYQMLYNSDIKNIPIENILAENGIVVVWCTNSTQHFECLTKDIFPKWQVTYRGKWFWLKVAANGVPVCQFSEPPRKQPFEKIIFGFKKPPEQFPSKIIVSVPSIMDSHKPPLLEVLKPYLPENAECLEIFARYLLPAWTSYGNEVLKLQHEYIYEKKSII</sequence>
<comment type="similarity">
    <text evidence="1">Belongs to the MT-A70-like family.</text>
</comment>